<evidence type="ECO:0000313" key="1">
    <source>
        <dbReference type="EMBL" id="JAE38426.1"/>
    </source>
</evidence>
<dbReference type="AlphaFoldDB" id="A0A0A9HU47"/>
<accession>A0A0A9HU47</accession>
<sequence>MPMIPRRSASLAGFMVIDYLHHHIPAHLRDCCILNSQNGVAQNQVQRSWCTATQQVS</sequence>
<organism evidence="1">
    <name type="scientific">Arundo donax</name>
    <name type="common">Giant reed</name>
    <name type="synonym">Donax arundinaceus</name>
    <dbReference type="NCBI Taxonomy" id="35708"/>
    <lineage>
        <taxon>Eukaryota</taxon>
        <taxon>Viridiplantae</taxon>
        <taxon>Streptophyta</taxon>
        <taxon>Embryophyta</taxon>
        <taxon>Tracheophyta</taxon>
        <taxon>Spermatophyta</taxon>
        <taxon>Magnoliopsida</taxon>
        <taxon>Liliopsida</taxon>
        <taxon>Poales</taxon>
        <taxon>Poaceae</taxon>
        <taxon>PACMAD clade</taxon>
        <taxon>Arundinoideae</taxon>
        <taxon>Arundineae</taxon>
        <taxon>Arundo</taxon>
    </lineage>
</organism>
<reference evidence="1" key="1">
    <citation type="submission" date="2014-09" db="EMBL/GenBank/DDBJ databases">
        <authorList>
            <person name="Magalhaes I.L.F."/>
            <person name="Oliveira U."/>
            <person name="Santos F.R."/>
            <person name="Vidigal T.H.D.A."/>
            <person name="Brescovit A.D."/>
            <person name="Santos A.J."/>
        </authorList>
    </citation>
    <scope>NUCLEOTIDE SEQUENCE</scope>
    <source>
        <tissue evidence="1">Shoot tissue taken approximately 20 cm above the soil surface</tissue>
    </source>
</reference>
<proteinExistence type="predicted"/>
<protein>
    <submittedName>
        <fullName evidence="1">Uncharacterized protein</fullName>
    </submittedName>
</protein>
<dbReference type="EMBL" id="GBRH01159470">
    <property type="protein sequence ID" value="JAE38426.1"/>
    <property type="molecule type" value="Transcribed_RNA"/>
</dbReference>
<reference evidence="1" key="2">
    <citation type="journal article" date="2015" name="Data Brief">
        <title>Shoot transcriptome of the giant reed, Arundo donax.</title>
        <authorList>
            <person name="Barrero R.A."/>
            <person name="Guerrero F.D."/>
            <person name="Moolhuijzen P."/>
            <person name="Goolsby J.A."/>
            <person name="Tidwell J."/>
            <person name="Bellgard S.E."/>
            <person name="Bellgard M.I."/>
        </authorList>
    </citation>
    <scope>NUCLEOTIDE SEQUENCE</scope>
    <source>
        <tissue evidence="1">Shoot tissue taken approximately 20 cm above the soil surface</tissue>
    </source>
</reference>
<name>A0A0A9HU47_ARUDO</name>